<dbReference type="Gene3D" id="3.40.50.2000">
    <property type="entry name" value="Glycogen Phosphorylase B"/>
    <property type="match status" value="2"/>
</dbReference>
<dbReference type="Pfam" id="PF13439">
    <property type="entry name" value="Glyco_transf_4"/>
    <property type="match status" value="1"/>
</dbReference>
<proteinExistence type="predicted"/>
<dbReference type="GO" id="GO:0016757">
    <property type="term" value="F:glycosyltransferase activity"/>
    <property type="evidence" value="ECO:0007669"/>
    <property type="project" value="TreeGrafter"/>
</dbReference>
<dbReference type="CDD" id="cd03801">
    <property type="entry name" value="GT4_PimA-like"/>
    <property type="match status" value="1"/>
</dbReference>
<organism evidence="2">
    <name type="scientific">Coralloluteibacterium stylophorae</name>
    <dbReference type="NCBI Taxonomy" id="1776034"/>
    <lineage>
        <taxon>Bacteria</taxon>
        <taxon>Pseudomonadati</taxon>
        <taxon>Pseudomonadota</taxon>
        <taxon>Gammaproteobacteria</taxon>
        <taxon>Lysobacterales</taxon>
        <taxon>Lysobacteraceae</taxon>
        <taxon>Coralloluteibacterium</taxon>
    </lineage>
</organism>
<keyword evidence="4" id="KW-1185">Reference proteome</keyword>
<dbReference type="Proteomes" id="UP000675747">
    <property type="component" value="Unassembled WGS sequence"/>
</dbReference>
<feature type="domain" description="Glycosyltransferase subfamily 4-like N-terminal" evidence="1">
    <location>
        <begin position="77"/>
        <end position="159"/>
    </location>
</feature>
<evidence type="ECO:0000313" key="2">
    <source>
        <dbReference type="EMBL" id="MBR0563239.1"/>
    </source>
</evidence>
<dbReference type="EMBL" id="JAGQFT020000002">
    <property type="protein sequence ID" value="MBS7456253.1"/>
    <property type="molecule type" value="Genomic_DNA"/>
</dbReference>
<name>A0A8J7VUP3_9GAMM</name>
<dbReference type="InterPro" id="IPR028098">
    <property type="entry name" value="Glyco_trans_4-like_N"/>
</dbReference>
<dbReference type="Pfam" id="PF13692">
    <property type="entry name" value="Glyco_trans_1_4"/>
    <property type="match status" value="1"/>
</dbReference>
<comment type="caution">
    <text evidence="2">The sequence shown here is derived from an EMBL/GenBank/DDBJ whole genome shotgun (WGS) entry which is preliminary data.</text>
</comment>
<dbReference type="SUPFAM" id="SSF53756">
    <property type="entry name" value="UDP-Glycosyltransferase/glycogen phosphorylase"/>
    <property type="match status" value="1"/>
</dbReference>
<dbReference type="RefSeq" id="WP_211927157.1">
    <property type="nucleotide sequence ID" value="NZ_JAGQFT020000002.1"/>
</dbReference>
<reference evidence="3 4" key="1">
    <citation type="journal article" date="2021" name="Microbiol. Resour. Announc.">
        <title>Draft Genome Sequence of Coralloluteibacterium stylophorae LMG 29479T.</title>
        <authorList>
            <person name="Karlyshev A.V."/>
            <person name="Kudryashova E.B."/>
            <person name="Ariskina E.V."/>
            <person name="Conroy A.P."/>
            <person name="Abidueva E.Y."/>
        </authorList>
    </citation>
    <scope>NUCLEOTIDE SEQUENCE [LARGE SCALE GENOMIC DNA]</scope>
    <source>
        <strain evidence="3 4">LMG 29479</strain>
    </source>
</reference>
<evidence type="ECO:0000259" key="1">
    <source>
        <dbReference type="Pfam" id="PF13439"/>
    </source>
</evidence>
<gene>
    <name evidence="3" type="ORF">KB893_003765</name>
    <name evidence="2" type="ORF">KB893_12050</name>
</gene>
<dbReference type="EMBL" id="JAGQFT010000111">
    <property type="protein sequence ID" value="MBR0563239.1"/>
    <property type="molecule type" value="Genomic_DNA"/>
</dbReference>
<reference evidence="2" key="2">
    <citation type="submission" date="2021-04" db="EMBL/GenBank/DDBJ databases">
        <authorList>
            <person name="Karlyshev A.V."/>
        </authorList>
    </citation>
    <scope>NUCLEOTIDE SEQUENCE</scope>
    <source>
        <strain evidence="2">LMG 29479</strain>
    </source>
</reference>
<evidence type="ECO:0000313" key="3">
    <source>
        <dbReference type="EMBL" id="MBS7456253.1"/>
    </source>
</evidence>
<sequence>MTQRELVFAIPGDLAARTGGYGYDRRMLAELEALGWRVRVLGLGAGYPMPSPEEVAASDAAFAALPDGARVLVDGLAFGAMDALAAREGGRLRLCALVHHPLALETGVDAAQAAELAARERRALARARAVIATSRTTADALVAQYGVDLARLSVVPPGTERPSRLALREARVGRVRIVAVGSLIPRKGFDVLIAALGLLHPLSWQLRIVGGERDAATAAALRGQVRSLHLDDRVRFVGEVADTAPELADADVFALPSRHEGYGMVFAEAMAHGLPVVACRAGAVPEVVPDTAGLLVPVDDVQALADALRRLIGDAGLRTRLSAGALRAARALPGWTESARVLARALEAA</sequence>
<evidence type="ECO:0000313" key="4">
    <source>
        <dbReference type="Proteomes" id="UP000675747"/>
    </source>
</evidence>
<protein>
    <submittedName>
        <fullName evidence="2">Glycosyltransferase family 4 protein</fullName>
    </submittedName>
</protein>
<accession>A0A8J7VUP3</accession>
<dbReference type="AlphaFoldDB" id="A0A8J7VUP3"/>
<dbReference type="PANTHER" id="PTHR12526">
    <property type="entry name" value="GLYCOSYLTRANSFERASE"/>
    <property type="match status" value="1"/>
</dbReference>
<dbReference type="PANTHER" id="PTHR12526:SF636">
    <property type="entry name" value="BLL3647 PROTEIN"/>
    <property type="match status" value="1"/>
</dbReference>